<dbReference type="EMBL" id="FMZQ01000016">
    <property type="protein sequence ID" value="SDD43739.1"/>
    <property type="molecule type" value="Genomic_DNA"/>
</dbReference>
<evidence type="ECO:0000313" key="1">
    <source>
        <dbReference type="EMBL" id="SDD43739.1"/>
    </source>
</evidence>
<dbReference type="Proteomes" id="UP000199467">
    <property type="component" value="Unassembled WGS sequence"/>
</dbReference>
<dbReference type="RefSeq" id="WP_017676892.1">
    <property type="nucleotide sequence ID" value="NZ_FMZQ01000016.1"/>
</dbReference>
<proteinExistence type="predicted"/>
<gene>
    <name evidence="1" type="ORF">SAMN05216576_11677</name>
</gene>
<accession>A0A1G6UR11</accession>
<sequence length="117" mass="12615">MQPLRSPYNPIHIPLGLVLWSIWFVVLYGGLSVGCALAPPDPAQGQWTWLNGLLALLSLFTMAALLGLAWRFQRAARDEREGPPARFVARLAAGVNLIGAIATVFVALPTLSLPPCL</sequence>
<keyword evidence="2" id="KW-1185">Reference proteome</keyword>
<evidence type="ECO:0000313" key="2">
    <source>
        <dbReference type="Proteomes" id="UP000199467"/>
    </source>
</evidence>
<dbReference type="AlphaFoldDB" id="A0A1G6UR11"/>
<protein>
    <submittedName>
        <fullName evidence="1">Uncharacterized protein</fullName>
    </submittedName>
</protein>
<name>A0A1G6UR11_9GAMM</name>
<reference evidence="2" key="1">
    <citation type="submission" date="2016-10" db="EMBL/GenBank/DDBJ databases">
        <authorList>
            <person name="Varghese N."/>
            <person name="Submissions S."/>
        </authorList>
    </citation>
    <scope>NUCLEOTIDE SEQUENCE [LARGE SCALE GENOMIC DNA]</scope>
    <source>
        <strain evidence="2">DSM 26382</strain>
    </source>
</reference>
<dbReference type="PROSITE" id="PS51257">
    <property type="entry name" value="PROKAR_LIPOPROTEIN"/>
    <property type="match status" value="1"/>
</dbReference>
<organism evidence="1 2">
    <name type="scientific">Ectopseudomonas chengduensis</name>
    <dbReference type="NCBI Taxonomy" id="489632"/>
    <lineage>
        <taxon>Bacteria</taxon>
        <taxon>Pseudomonadati</taxon>
        <taxon>Pseudomonadota</taxon>
        <taxon>Gammaproteobacteria</taxon>
        <taxon>Pseudomonadales</taxon>
        <taxon>Pseudomonadaceae</taxon>
        <taxon>Ectopseudomonas</taxon>
    </lineage>
</organism>